<feature type="active site" description="Proton acceptor" evidence="1">
    <location>
        <position position="141"/>
    </location>
</feature>
<evidence type="ECO:0000259" key="5">
    <source>
        <dbReference type="SMART" id="SM00892"/>
    </source>
</evidence>
<dbReference type="SUPFAM" id="SSF54060">
    <property type="entry name" value="His-Me finger endonucleases"/>
    <property type="match status" value="1"/>
</dbReference>
<dbReference type="InterPro" id="IPR044929">
    <property type="entry name" value="DNA/RNA_non-sp_Endonuclease_sf"/>
</dbReference>
<dbReference type="eggNOG" id="COG1864">
    <property type="taxonomic scope" value="Bacteria"/>
</dbReference>
<keyword evidence="6" id="KW-0540">Nuclease</keyword>
<dbReference type="RefSeq" id="WP_018967544.1">
    <property type="nucleotide sequence ID" value="NZ_KB899215.1"/>
</dbReference>
<dbReference type="PROSITE" id="PS51257">
    <property type="entry name" value="PROKAR_LIPOPROTEIN"/>
    <property type="match status" value="1"/>
</dbReference>
<name>A0A069QD27_HOYLO</name>
<keyword evidence="6" id="KW-0255">Endonuclease</keyword>
<dbReference type="HOGENOM" id="CLU_055174_2_1_10"/>
<feature type="domain" description="ENPP1-3/EXOG-like endonuclease/phosphodiesterase" evidence="4">
    <location>
        <begin position="77"/>
        <end position="280"/>
    </location>
</feature>
<dbReference type="GO" id="GO:0016787">
    <property type="term" value="F:hydrolase activity"/>
    <property type="evidence" value="ECO:0007669"/>
    <property type="project" value="InterPro"/>
</dbReference>
<evidence type="ECO:0000259" key="4">
    <source>
        <dbReference type="SMART" id="SM00477"/>
    </source>
</evidence>
<dbReference type="GO" id="GO:0004519">
    <property type="term" value="F:endonuclease activity"/>
    <property type="evidence" value="ECO:0007669"/>
    <property type="project" value="UniProtKB-KW"/>
</dbReference>
<reference evidence="6 7" key="1">
    <citation type="submission" date="2013-08" db="EMBL/GenBank/DDBJ databases">
        <authorList>
            <person name="Weinstock G."/>
            <person name="Sodergren E."/>
            <person name="Wylie T."/>
            <person name="Fulton L."/>
            <person name="Fulton R."/>
            <person name="Fronick C."/>
            <person name="O'Laughlin M."/>
            <person name="Godfrey J."/>
            <person name="Miner T."/>
            <person name="Herter B."/>
            <person name="Appelbaum E."/>
            <person name="Cordes M."/>
            <person name="Lek S."/>
            <person name="Wollam A."/>
            <person name="Pepin K.H."/>
            <person name="Palsikar V.B."/>
            <person name="Mitreva M."/>
            <person name="Wilson R.K."/>
        </authorList>
    </citation>
    <scope>NUCLEOTIDE SEQUENCE [LARGE SCALE GENOMIC DNA]</scope>
    <source>
        <strain evidence="6 7">ATCC 15930</strain>
    </source>
</reference>
<dbReference type="GO" id="GO:0003676">
    <property type="term" value="F:nucleic acid binding"/>
    <property type="evidence" value="ECO:0007669"/>
    <property type="project" value="InterPro"/>
</dbReference>
<dbReference type="Gene3D" id="3.40.570.10">
    <property type="entry name" value="Extracellular Endonuclease, subunit A"/>
    <property type="match status" value="1"/>
</dbReference>
<dbReference type="PANTHER" id="PTHR13966">
    <property type="entry name" value="ENDONUCLEASE RELATED"/>
    <property type="match status" value="1"/>
</dbReference>
<dbReference type="SMART" id="SM00892">
    <property type="entry name" value="Endonuclease_NS"/>
    <property type="match status" value="1"/>
</dbReference>
<comment type="caution">
    <text evidence="6">The sequence shown here is derived from an EMBL/GenBank/DDBJ whole genome shotgun (WGS) entry which is preliminary data.</text>
</comment>
<gene>
    <name evidence="6" type="ORF">HMPREF1991_03170</name>
</gene>
<proteinExistence type="predicted"/>
<evidence type="ECO:0000313" key="7">
    <source>
        <dbReference type="Proteomes" id="UP000027442"/>
    </source>
</evidence>
<protein>
    <submittedName>
        <fullName evidence="6">DNA/RNA non-specific endonuclease</fullName>
    </submittedName>
</protein>
<dbReference type="InterPro" id="IPR001604">
    <property type="entry name" value="Endo_G_ENPP1-like_dom"/>
</dbReference>
<sequence length="298" mass="33877">MIKKIMMFAVAFALVACEGEDLSKVNKPNGGGNTPTGENRNANDARTQREYGRLEFPRLKSGANRVLLHATANGVLNFAIEWNDTKKAQRWSCYQLFKSNMMKNTDRYKSDSNQYPVDPLLPKTLWFTSDPYWRTGYDHGHICPSADRLNSAEANYQTFYITNMQPQVHGFNAGVWQNMENKVREIASRNGYSFCDTLYICKGGTIDKPEQVLKTVGKGLIVPKYFFMALLRVKNGVYNAMGFWIEHKASDDKRLAKYAVSIKELEEKTGIDFFCNLPDNIENAVENAAVNNTFWGLD</sequence>
<keyword evidence="6" id="KW-0378">Hydrolase</keyword>
<evidence type="ECO:0000313" key="6">
    <source>
        <dbReference type="EMBL" id="KDR50798.1"/>
    </source>
</evidence>
<dbReference type="InterPro" id="IPR040255">
    <property type="entry name" value="Non-specific_endonuclease"/>
</dbReference>
<feature type="binding site" evidence="2">
    <location>
        <position position="172"/>
    </location>
    <ligand>
        <name>Mg(2+)</name>
        <dbReference type="ChEBI" id="CHEBI:18420"/>
        <note>catalytic</note>
    </ligand>
</feature>
<dbReference type="SMART" id="SM00477">
    <property type="entry name" value="NUC"/>
    <property type="match status" value="1"/>
</dbReference>
<dbReference type="Pfam" id="PF01223">
    <property type="entry name" value="Endonuclease_NS"/>
    <property type="match status" value="1"/>
</dbReference>
<dbReference type="EMBL" id="JNGW01000139">
    <property type="protein sequence ID" value="KDR50798.1"/>
    <property type="molecule type" value="Genomic_DNA"/>
</dbReference>
<dbReference type="AlphaFoldDB" id="A0A069QD27"/>
<keyword evidence="7" id="KW-1185">Reference proteome</keyword>
<feature type="region of interest" description="Disordered" evidence="3">
    <location>
        <begin position="24"/>
        <end position="47"/>
    </location>
</feature>
<evidence type="ECO:0000256" key="1">
    <source>
        <dbReference type="PIRSR" id="PIRSR640255-1"/>
    </source>
</evidence>
<organism evidence="6 7">
    <name type="scientific">Hoylesella loescheii DSM 19665 = JCM 12249 = ATCC 15930</name>
    <dbReference type="NCBI Taxonomy" id="1122985"/>
    <lineage>
        <taxon>Bacteria</taxon>
        <taxon>Pseudomonadati</taxon>
        <taxon>Bacteroidota</taxon>
        <taxon>Bacteroidia</taxon>
        <taxon>Bacteroidales</taxon>
        <taxon>Prevotellaceae</taxon>
        <taxon>Hoylesella</taxon>
    </lineage>
</organism>
<dbReference type="PANTHER" id="PTHR13966:SF5">
    <property type="entry name" value="ENDONUCLEASE G, MITOCHONDRIAL"/>
    <property type="match status" value="1"/>
</dbReference>
<dbReference type="Proteomes" id="UP000027442">
    <property type="component" value="Unassembled WGS sequence"/>
</dbReference>
<keyword evidence="2" id="KW-0479">Metal-binding</keyword>
<accession>A0A069QD27</accession>
<dbReference type="PATRIC" id="fig|1122985.7.peg.3284"/>
<dbReference type="InterPro" id="IPR020821">
    <property type="entry name" value="ENPP1-3/EXOG-like_nuc-like"/>
</dbReference>
<evidence type="ECO:0000256" key="3">
    <source>
        <dbReference type="SAM" id="MobiDB-lite"/>
    </source>
</evidence>
<evidence type="ECO:0000256" key="2">
    <source>
        <dbReference type="PIRSR" id="PIRSR640255-2"/>
    </source>
</evidence>
<feature type="domain" description="DNA/RNA non-specific endonuclease/pyrophosphatase/phosphodiesterase" evidence="5">
    <location>
        <begin position="74"/>
        <end position="280"/>
    </location>
</feature>
<dbReference type="GO" id="GO:0046872">
    <property type="term" value="F:metal ion binding"/>
    <property type="evidence" value="ECO:0007669"/>
    <property type="project" value="UniProtKB-KW"/>
</dbReference>
<dbReference type="InterPro" id="IPR044925">
    <property type="entry name" value="His-Me_finger_sf"/>
</dbReference>